<evidence type="ECO:0000256" key="11">
    <source>
        <dbReference type="SAM" id="Phobius"/>
    </source>
</evidence>
<keyword evidence="6" id="KW-0808">Transferase</keyword>
<dbReference type="InterPro" id="IPR036097">
    <property type="entry name" value="HisK_dim/P_sf"/>
</dbReference>
<dbReference type="GO" id="GO:0000156">
    <property type="term" value="F:phosphorelay response regulator activity"/>
    <property type="evidence" value="ECO:0007669"/>
    <property type="project" value="TreeGrafter"/>
</dbReference>
<dbReference type="GO" id="GO:0000155">
    <property type="term" value="F:phosphorelay sensor kinase activity"/>
    <property type="evidence" value="ECO:0007669"/>
    <property type="project" value="InterPro"/>
</dbReference>
<dbReference type="Gene3D" id="1.10.287.130">
    <property type="match status" value="1"/>
</dbReference>
<feature type="domain" description="PAS" evidence="13">
    <location>
        <begin position="357"/>
        <end position="413"/>
    </location>
</feature>
<dbReference type="GO" id="GO:0030295">
    <property type="term" value="F:protein kinase activator activity"/>
    <property type="evidence" value="ECO:0007669"/>
    <property type="project" value="TreeGrafter"/>
</dbReference>
<dbReference type="EMBL" id="BMIG01000011">
    <property type="protein sequence ID" value="GGB06442.1"/>
    <property type="molecule type" value="Genomic_DNA"/>
</dbReference>
<comment type="caution">
    <text evidence="14">The sequence shown here is derived from an EMBL/GenBank/DDBJ whole genome shotgun (WGS) entry which is preliminary data.</text>
</comment>
<evidence type="ECO:0000256" key="6">
    <source>
        <dbReference type="ARBA" id="ARBA00022679"/>
    </source>
</evidence>
<dbReference type="GO" id="GO:0007234">
    <property type="term" value="P:osmosensory signaling via phosphorelay pathway"/>
    <property type="evidence" value="ECO:0007669"/>
    <property type="project" value="TreeGrafter"/>
</dbReference>
<keyword evidence="5" id="KW-0597">Phosphoprotein</keyword>
<evidence type="ECO:0000256" key="8">
    <source>
        <dbReference type="ARBA" id="ARBA00022777"/>
    </source>
</evidence>
<evidence type="ECO:0000256" key="1">
    <source>
        <dbReference type="ARBA" id="ARBA00000085"/>
    </source>
</evidence>
<dbReference type="SMART" id="SM00387">
    <property type="entry name" value="HATPase_c"/>
    <property type="match status" value="1"/>
</dbReference>
<dbReference type="InterPro" id="IPR050351">
    <property type="entry name" value="BphY/WalK/GraS-like"/>
</dbReference>
<dbReference type="PRINTS" id="PR00344">
    <property type="entry name" value="BCTRLSENSOR"/>
</dbReference>
<evidence type="ECO:0000256" key="5">
    <source>
        <dbReference type="ARBA" id="ARBA00022553"/>
    </source>
</evidence>
<dbReference type="Pfam" id="PF02743">
    <property type="entry name" value="dCache_1"/>
    <property type="match status" value="1"/>
</dbReference>
<dbReference type="Pfam" id="PF00512">
    <property type="entry name" value="HisKA"/>
    <property type="match status" value="1"/>
</dbReference>
<dbReference type="RefSeq" id="WP_188709238.1">
    <property type="nucleotide sequence ID" value="NZ_BMIG01000011.1"/>
</dbReference>
<dbReference type="PROSITE" id="PS50112">
    <property type="entry name" value="PAS"/>
    <property type="match status" value="1"/>
</dbReference>
<dbReference type="PANTHER" id="PTHR42878">
    <property type="entry name" value="TWO-COMPONENT HISTIDINE KINASE"/>
    <property type="match status" value="1"/>
</dbReference>
<dbReference type="FunFam" id="3.30.565.10:FF:000006">
    <property type="entry name" value="Sensor histidine kinase WalK"/>
    <property type="match status" value="1"/>
</dbReference>
<feature type="transmembrane region" description="Helical" evidence="11">
    <location>
        <begin position="12"/>
        <end position="34"/>
    </location>
</feature>
<dbReference type="EC" id="2.7.13.3" evidence="3"/>
<dbReference type="InterPro" id="IPR004358">
    <property type="entry name" value="Sig_transdc_His_kin-like_C"/>
</dbReference>
<evidence type="ECO:0000259" key="12">
    <source>
        <dbReference type="PROSITE" id="PS50109"/>
    </source>
</evidence>
<dbReference type="InterPro" id="IPR000014">
    <property type="entry name" value="PAS"/>
</dbReference>
<dbReference type="PANTHER" id="PTHR42878:SF15">
    <property type="entry name" value="BACTERIOPHYTOCHROME"/>
    <property type="match status" value="1"/>
</dbReference>
<dbReference type="Gene3D" id="3.30.565.10">
    <property type="entry name" value="Histidine kinase-like ATPase, C-terminal domain"/>
    <property type="match status" value="1"/>
</dbReference>
<reference evidence="14" key="2">
    <citation type="submission" date="2020-09" db="EMBL/GenBank/DDBJ databases">
        <authorList>
            <person name="Sun Q."/>
            <person name="Zhou Y."/>
        </authorList>
    </citation>
    <scope>NUCLEOTIDE SEQUENCE</scope>
    <source>
        <strain evidence="14">CGMCC 1.15322</strain>
    </source>
</reference>
<evidence type="ECO:0000256" key="10">
    <source>
        <dbReference type="ARBA" id="ARBA00023136"/>
    </source>
</evidence>
<dbReference type="InterPro" id="IPR003661">
    <property type="entry name" value="HisK_dim/P_dom"/>
</dbReference>
<comment type="catalytic activity">
    <reaction evidence="1">
        <text>ATP + protein L-histidine = ADP + protein N-phospho-L-histidine.</text>
        <dbReference type="EC" id="2.7.13.3"/>
    </reaction>
</comment>
<gene>
    <name evidence="14" type="ORF">GCM10011496_29160</name>
</gene>
<evidence type="ECO:0000256" key="7">
    <source>
        <dbReference type="ARBA" id="ARBA00022692"/>
    </source>
</evidence>
<dbReference type="SMART" id="SM00388">
    <property type="entry name" value="HisKA"/>
    <property type="match status" value="1"/>
</dbReference>
<dbReference type="CDD" id="cd18773">
    <property type="entry name" value="PDC1_HK_sensor"/>
    <property type="match status" value="1"/>
</dbReference>
<evidence type="ECO:0000256" key="9">
    <source>
        <dbReference type="ARBA" id="ARBA00022989"/>
    </source>
</evidence>
<dbReference type="AlphaFoldDB" id="A0A916SLV4"/>
<dbReference type="GO" id="GO:0006355">
    <property type="term" value="P:regulation of DNA-templated transcription"/>
    <property type="evidence" value="ECO:0007669"/>
    <property type="project" value="InterPro"/>
</dbReference>
<dbReference type="SUPFAM" id="SSF55785">
    <property type="entry name" value="PYP-like sensor domain (PAS domain)"/>
    <property type="match status" value="1"/>
</dbReference>
<dbReference type="CDD" id="cd00130">
    <property type="entry name" value="PAS"/>
    <property type="match status" value="1"/>
</dbReference>
<reference evidence="14" key="1">
    <citation type="journal article" date="2014" name="Int. J. Syst. Evol. Microbiol.">
        <title>Complete genome sequence of Corynebacterium casei LMG S-19264T (=DSM 44701T), isolated from a smear-ripened cheese.</title>
        <authorList>
            <consortium name="US DOE Joint Genome Institute (JGI-PGF)"/>
            <person name="Walter F."/>
            <person name="Albersmeier A."/>
            <person name="Kalinowski J."/>
            <person name="Ruckert C."/>
        </authorList>
    </citation>
    <scope>NUCLEOTIDE SEQUENCE</scope>
    <source>
        <strain evidence="14">CGMCC 1.15322</strain>
    </source>
</reference>
<keyword evidence="8" id="KW-0418">Kinase</keyword>
<dbReference type="CDD" id="cd00082">
    <property type="entry name" value="HisKA"/>
    <property type="match status" value="1"/>
</dbReference>
<keyword evidence="15" id="KW-1185">Reference proteome</keyword>
<evidence type="ECO:0000313" key="14">
    <source>
        <dbReference type="EMBL" id="GGB06442.1"/>
    </source>
</evidence>
<dbReference type="Gene3D" id="3.30.450.20">
    <property type="entry name" value="PAS domain"/>
    <property type="match status" value="2"/>
</dbReference>
<dbReference type="NCBIfam" id="TIGR00229">
    <property type="entry name" value="sensory_box"/>
    <property type="match status" value="1"/>
</dbReference>
<feature type="domain" description="Histidine kinase" evidence="12">
    <location>
        <begin position="496"/>
        <end position="709"/>
    </location>
</feature>
<evidence type="ECO:0000259" key="13">
    <source>
        <dbReference type="PROSITE" id="PS50112"/>
    </source>
</evidence>
<dbReference type="SUPFAM" id="SSF55874">
    <property type="entry name" value="ATPase domain of HSP90 chaperone/DNA topoisomerase II/histidine kinase"/>
    <property type="match status" value="1"/>
</dbReference>
<keyword evidence="4" id="KW-1003">Cell membrane</keyword>
<dbReference type="Pfam" id="PF00989">
    <property type="entry name" value="PAS"/>
    <property type="match status" value="1"/>
</dbReference>
<dbReference type="SUPFAM" id="SSF47384">
    <property type="entry name" value="Homodimeric domain of signal transducing histidine kinase"/>
    <property type="match status" value="1"/>
</dbReference>
<accession>A0A916SLV4</accession>
<evidence type="ECO:0000256" key="3">
    <source>
        <dbReference type="ARBA" id="ARBA00012438"/>
    </source>
</evidence>
<protein>
    <recommendedName>
        <fullName evidence="3">histidine kinase</fullName>
        <ecNumber evidence="3">2.7.13.3</ecNumber>
    </recommendedName>
</protein>
<feature type="transmembrane region" description="Helical" evidence="11">
    <location>
        <begin position="278"/>
        <end position="299"/>
    </location>
</feature>
<dbReference type="SMART" id="SM00091">
    <property type="entry name" value="PAS"/>
    <property type="match status" value="1"/>
</dbReference>
<dbReference type="PROSITE" id="PS50109">
    <property type="entry name" value="HIS_KIN"/>
    <property type="match status" value="1"/>
</dbReference>
<dbReference type="Proteomes" id="UP000620596">
    <property type="component" value="Unassembled WGS sequence"/>
</dbReference>
<evidence type="ECO:0000256" key="2">
    <source>
        <dbReference type="ARBA" id="ARBA00004429"/>
    </source>
</evidence>
<keyword evidence="9 11" id="KW-1133">Transmembrane helix</keyword>
<sequence>MKPKRILSIRASLAWLVMACLLPAIVITVVLLYYDYQRARVELIRDSLSTARALMHAVDREFASAEMSLRALATSPSLDKQDFSAFHAQARDMLRRHSLNNIALIDAGGQQRMNTARTYGEPLPKATSMGQLERILKSGQSDVSDLFIGPILKTPLITVGVPVHSGNTVAHSLVGVILPAHLQEILVDQGFPPDRIAVIADRAGTVVARTHDIGRFIGQTVTPVLAQRLKESDEGSFETVSLEGIPVLTVFVRSATSRWGVAIGVPVETLTADLRHSLWLLIGFATLLMAGSLGLAWILGGRIARAIRALRSPALALGYGNAVAVPELAISEADEVGKAITKASTMLVDTNEALTGSEARMRGILESAMDAIITVNDSQIIMLFNSAASVMFACPVEQAIGLSITRFIPERIHAGHHACVQQYNGRGNASGTFDAAGIAVGLRYNGEEFPVEVSYSNVVESGAPLHTLIIRDVTARVRAYAALERSNLDLQQFAYVASHDLKTPLRSIAGFIQLLERNHGAKLDEKGLALIQRTGSAVRRLEQLTEDLLSYARIDAEVKQFVPVDLAEVVRDVVHLLHAPIQTANAVLTVGEMPVVLGDRTQLAQLLMNLLGNSLKYCRDRAPEVEISAVLEEREWVFSVKDNGIGIDAKHHEKVFEVFKRLHTQNDYPGTGIGLAICRRVVEGHGGKIWVTSESGVGSTFSFTLPVFSPEASDEA</sequence>
<dbReference type="InterPro" id="IPR013767">
    <property type="entry name" value="PAS_fold"/>
</dbReference>
<keyword evidence="7 11" id="KW-0812">Transmembrane</keyword>
<comment type="subcellular location">
    <subcellularLocation>
        <location evidence="2">Cell inner membrane</location>
        <topology evidence="2">Multi-pass membrane protein</topology>
    </subcellularLocation>
</comment>
<proteinExistence type="predicted"/>
<dbReference type="GO" id="GO:0005886">
    <property type="term" value="C:plasma membrane"/>
    <property type="evidence" value="ECO:0007669"/>
    <property type="project" value="UniProtKB-SubCell"/>
</dbReference>
<evidence type="ECO:0000313" key="15">
    <source>
        <dbReference type="Proteomes" id="UP000620596"/>
    </source>
</evidence>
<dbReference type="Pfam" id="PF02518">
    <property type="entry name" value="HATPase_c"/>
    <property type="match status" value="1"/>
</dbReference>
<dbReference type="InterPro" id="IPR036890">
    <property type="entry name" value="HATPase_C_sf"/>
</dbReference>
<keyword evidence="10 11" id="KW-0472">Membrane</keyword>
<dbReference type="InterPro" id="IPR033479">
    <property type="entry name" value="dCache_1"/>
</dbReference>
<organism evidence="14 15">
    <name type="scientific">Polaromonas eurypsychrophila</name>
    <dbReference type="NCBI Taxonomy" id="1614635"/>
    <lineage>
        <taxon>Bacteria</taxon>
        <taxon>Pseudomonadati</taxon>
        <taxon>Pseudomonadota</taxon>
        <taxon>Betaproteobacteria</taxon>
        <taxon>Burkholderiales</taxon>
        <taxon>Comamonadaceae</taxon>
        <taxon>Polaromonas</taxon>
    </lineage>
</organism>
<dbReference type="InterPro" id="IPR005467">
    <property type="entry name" value="His_kinase_dom"/>
</dbReference>
<dbReference type="InterPro" id="IPR035965">
    <property type="entry name" value="PAS-like_dom_sf"/>
</dbReference>
<evidence type="ECO:0000256" key="4">
    <source>
        <dbReference type="ARBA" id="ARBA00022475"/>
    </source>
</evidence>
<dbReference type="CDD" id="cd18774">
    <property type="entry name" value="PDC2_HK_sensor"/>
    <property type="match status" value="1"/>
</dbReference>
<name>A0A916SLV4_9BURK</name>
<dbReference type="InterPro" id="IPR003594">
    <property type="entry name" value="HATPase_dom"/>
</dbReference>